<keyword evidence="2" id="KW-0813">Transport</keyword>
<dbReference type="Proteomes" id="UP001272097">
    <property type="component" value="Unassembled WGS sequence"/>
</dbReference>
<dbReference type="CDD" id="cd03215">
    <property type="entry name" value="ABC_Carb_Monos_II"/>
    <property type="match status" value="1"/>
</dbReference>
<name>A0ABU4X1I5_9HYPH</name>
<dbReference type="InterPro" id="IPR017871">
    <property type="entry name" value="ABC_transporter-like_CS"/>
</dbReference>
<dbReference type="GO" id="GO:0005524">
    <property type="term" value="F:ATP binding"/>
    <property type="evidence" value="ECO:0007669"/>
    <property type="project" value="UniProtKB-KW"/>
</dbReference>
<dbReference type="SUPFAM" id="SSF52540">
    <property type="entry name" value="P-loop containing nucleoside triphosphate hydrolases"/>
    <property type="match status" value="2"/>
</dbReference>
<dbReference type="InterPro" id="IPR003593">
    <property type="entry name" value="AAA+_ATPase"/>
</dbReference>
<comment type="caution">
    <text evidence="8">The sequence shown here is derived from an EMBL/GenBank/DDBJ whole genome shotgun (WGS) entry which is preliminary data.</text>
</comment>
<dbReference type="InterPro" id="IPR003439">
    <property type="entry name" value="ABC_transporter-like_ATP-bd"/>
</dbReference>
<evidence type="ECO:0000256" key="3">
    <source>
        <dbReference type="ARBA" id="ARBA00022597"/>
    </source>
</evidence>
<evidence type="ECO:0000259" key="7">
    <source>
        <dbReference type="PROSITE" id="PS50893"/>
    </source>
</evidence>
<dbReference type="PANTHER" id="PTHR43790">
    <property type="entry name" value="CARBOHYDRATE TRANSPORT ATP-BINDING PROTEIN MG119-RELATED"/>
    <property type="match status" value="1"/>
</dbReference>
<dbReference type="EMBL" id="JAVIIS010000035">
    <property type="protein sequence ID" value="MDX8442187.1"/>
    <property type="molecule type" value="Genomic_DNA"/>
</dbReference>
<evidence type="ECO:0000256" key="4">
    <source>
        <dbReference type="ARBA" id="ARBA00022737"/>
    </source>
</evidence>
<dbReference type="PROSITE" id="PS00211">
    <property type="entry name" value="ABC_TRANSPORTER_1"/>
    <property type="match status" value="1"/>
</dbReference>
<dbReference type="SMART" id="SM00382">
    <property type="entry name" value="AAA"/>
    <property type="match status" value="2"/>
</dbReference>
<protein>
    <submittedName>
        <fullName evidence="8">Sugar ABC transporter ATP-binding protein</fullName>
    </submittedName>
</protein>
<dbReference type="PROSITE" id="PS50893">
    <property type="entry name" value="ABC_TRANSPORTER_2"/>
    <property type="match status" value="2"/>
</dbReference>
<organism evidence="8 9">
    <name type="scientific">Mesorhizobium australafricanum</name>
    <dbReference type="NCBI Taxonomy" id="3072311"/>
    <lineage>
        <taxon>Bacteria</taxon>
        <taxon>Pseudomonadati</taxon>
        <taxon>Pseudomonadota</taxon>
        <taxon>Alphaproteobacteria</taxon>
        <taxon>Hyphomicrobiales</taxon>
        <taxon>Phyllobacteriaceae</taxon>
        <taxon>Mesorhizobium</taxon>
    </lineage>
</organism>
<reference evidence="8 9" key="1">
    <citation type="submission" date="2023-08" db="EMBL/GenBank/DDBJ databases">
        <title>Implementing the SeqCode for naming new Mesorhizobium species isolated from Vachellia karroo root nodules.</title>
        <authorList>
            <person name="Van Lill M."/>
        </authorList>
    </citation>
    <scope>NUCLEOTIDE SEQUENCE [LARGE SCALE GENOMIC DNA]</scope>
    <source>
        <strain evidence="8 9">VK3E</strain>
    </source>
</reference>
<evidence type="ECO:0000256" key="6">
    <source>
        <dbReference type="ARBA" id="ARBA00022840"/>
    </source>
</evidence>
<feature type="domain" description="ABC transporter" evidence="7">
    <location>
        <begin position="6"/>
        <end position="242"/>
    </location>
</feature>
<keyword evidence="9" id="KW-1185">Reference proteome</keyword>
<dbReference type="Gene3D" id="3.40.50.300">
    <property type="entry name" value="P-loop containing nucleotide triphosphate hydrolases"/>
    <property type="match status" value="2"/>
</dbReference>
<accession>A0ABU4X1I5</accession>
<evidence type="ECO:0000256" key="5">
    <source>
        <dbReference type="ARBA" id="ARBA00022741"/>
    </source>
</evidence>
<keyword evidence="6 8" id="KW-0067">ATP-binding</keyword>
<keyword evidence="3" id="KW-0762">Sugar transport</keyword>
<evidence type="ECO:0000313" key="8">
    <source>
        <dbReference type="EMBL" id="MDX8442187.1"/>
    </source>
</evidence>
<feature type="domain" description="ABC transporter" evidence="7">
    <location>
        <begin position="258"/>
        <end position="505"/>
    </location>
</feature>
<evidence type="ECO:0000256" key="2">
    <source>
        <dbReference type="ARBA" id="ARBA00022448"/>
    </source>
</evidence>
<evidence type="ECO:0000256" key="1">
    <source>
        <dbReference type="ARBA" id="ARBA00005417"/>
    </source>
</evidence>
<dbReference type="RefSeq" id="WP_320216178.1">
    <property type="nucleotide sequence ID" value="NZ_JAVIIS010000035.1"/>
</dbReference>
<evidence type="ECO:0000313" key="9">
    <source>
        <dbReference type="Proteomes" id="UP001272097"/>
    </source>
</evidence>
<gene>
    <name evidence="8" type="ORF">RFM51_21600</name>
</gene>
<comment type="similarity">
    <text evidence="1">Belongs to the ABC transporter superfamily.</text>
</comment>
<keyword evidence="5" id="KW-0547">Nucleotide-binding</keyword>
<dbReference type="InterPro" id="IPR050107">
    <property type="entry name" value="ABC_carbohydrate_import_ATPase"/>
</dbReference>
<dbReference type="InterPro" id="IPR027417">
    <property type="entry name" value="P-loop_NTPase"/>
</dbReference>
<proteinExistence type="inferred from homology"/>
<dbReference type="Pfam" id="PF00005">
    <property type="entry name" value="ABC_tran"/>
    <property type="match status" value="2"/>
</dbReference>
<sequence>MSAPLLSVTGAVKRFGGVQALRGVDFDLKAGEIHALLGENGAGKSTLMNLLSGVYTPDEGEIRVDGKQVVFNNPREAQAAGIATIFQELDLVPSLDVAANLFLGRELMRPGGMLDVPAMRREAKKRLEAIELAIDPARLVADLSIGQRQVVAIVKALSYASRVLIMDEPTAALTVGEVERLFDIMRKLAATGVGIVYISHRLEEVPEIADRVTVMRDGRVAGISEPHAPQAELVRLLVGRPLDELYPGRAKSAGKTLLSLKDASFTLARESAGWQPPRGISLEVKEGEIVGLAGIMGAGRTELLSALYGTGLAGRWQGEVAVDGRPVKLESINAARKAGIAFVTDDRRGSGLMLRMAVGLNLVMSVIRRISPAGLMSPRRQAEAVKQSFSQFDIRPKNPDIAVGALSGGNQQKVVLAKEILGNPRLLLLDEPTRGVDVGAKGEIYARLRALAAQGLGILVASSEMPELIGLCDRIVVLRRGRNVAEFNGGVDEHTVLAAANGREA</sequence>
<keyword evidence="4" id="KW-0677">Repeat</keyword>
<dbReference type="PANTHER" id="PTHR43790:SF9">
    <property type="entry name" value="GALACTOFURANOSE TRANSPORTER ATP-BINDING PROTEIN YTFR"/>
    <property type="match status" value="1"/>
</dbReference>
<dbReference type="CDD" id="cd03216">
    <property type="entry name" value="ABC_Carb_Monos_I"/>
    <property type="match status" value="1"/>
</dbReference>